<keyword evidence="3" id="KW-1185">Reference proteome</keyword>
<protein>
    <submittedName>
        <fullName evidence="2">Uncharacterized protein</fullName>
    </submittedName>
</protein>
<evidence type="ECO:0000313" key="2">
    <source>
        <dbReference type="EMBL" id="WOO78752.1"/>
    </source>
</evidence>
<dbReference type="GeneID" id="87805539"/>
<dbReference type="EMBL" id="CP086715">
    <property type="protein sequence ID" value="WOO78752.1"/>
    <property type="molecule type" value="Genomic_DNA"/>
</dbReference>
<dbReference type="RefSeq" id="XP_062624784.1">
    <property type="nucleotide sequence ID" value="XM_062768800.1"/>
</dbReference>
<name>A0AAF0Y3I0_9TREE</name>
<feature type="signal peptide" evidence="1">
    <location>
        <begin position="1"/>
        <end position="18"/>
    </location>
</feature>
<sequence length="176" mass="18351">MLPNLVLCVLAVAGSALAAPGKGSTKVDLKNDNLFALPLTALHTRGYVPETEAQLKARTVADSITVSCFPGPNCYGTPSASHTYTNTRKYNTQAVLANGPTQSFGSCRFDTTGNYRAYVQLQGASPKPGPNGIKVAPVSNIGTTPPSGSYCLTQNSLSQDPARRGARVVVIGRLGP</sequence>
<dbReference type="AlphaFoldDB" id="A0AAF0Y3I0"/>
<reference evidence="2" key="1">
    <citation type="submission" date="2023-10" db="EMBL/GenBank/DDBJ databases">
        <authorList>
            <person name="Noh H."/>
        </authorList>
    </citation>
    <scope>NUCLEOTIDE SEQUENCE</scope>
    <source>
        <strain evidence="2">DUCC4014</strain>
    </source>
</reference>
<evidence type="ECO:0000313" key="3">
    <source>
        <dbReference type="Proteomes" id="UP000827549"/>
    </source>
</evidence>
<gene>
    <name evidence="2" type="ORF">LOC62_02G002291</name>
</gene>
<feature type="chain" id="PRO_5042216363" evidence="1">
    <location>
        <begin position="19"/>
        <end position="176"/>
    </location>
</feature>
<proteinExistence type="predicted"/>
<evidence type="ECO:0000256" key="1">
    <source>
        <dbReference type="SAM" id="SignalP"/>
    </source>
</evidence>
<accession>A0AAF0Y3I0</accession>
<keyword evidence="1" id="KW-0732">Signal</keyword>
<organism evidence="2 3">
    <name type="scientific">Vanrija pseudolonga</name>
    <dbReference type="NCBI Taxonomy" id="143232"/>
    <lineage>
        <taxon>Eukaryota</taxon>
        <taxon>Fungi</taxon>
        <taxon>Dikarya</taxon>
        <taxon>Basidiomycota</taxon>
        <taxon>Agaricomycotina</taxon>
        <taxon>Tremellomycetes</taxon>
        <taxon>Trichosporonales</taxon>
        <taxon>Trichosporonaceae</taxon>
        <taxon>Vanrija</taxon>
    </lineage>
</organism>
<dbReference type="Proteomes" id="UP000827549">
    <property type="component" value="Chromosome 2"/>
</dbReference>